<dbReference type="Pfam" id="PF03965">
    <property type="entry name" value="Penicillinase_R"/>
    <property type="match status" value="1"/>
</dbReference>
<dbReference type="InterPro" id="IPR005650">
    <property type="entry name" value="BlaI_family"/>
</dbReference>
<dbReference type="Proteomes" id="UP001299409">
    <property type="component" value="Unassembled WGS sequence"/>
</dbReference>
<sequence>MQISKLPHSELQVMQFIWSQNKKISSKDVILEMEEKNSWKQTTTLTLISRLIKRDFLSVEKIGRYSYYEPKIAEKDYIQFETNNFIDSFYQGSLKNMLSSLNDNHKIKKDELKDIQEWLENLKEDK</sequence>
<proteinExistence type="inferred from homology"/>
<keyword evidence="6" id="KW-1185">Reference proteome</keyword>
<evidence type="ECO:0000256" key="4">
    <source>
        <dbReference type="ARBA" id="ARBA00023163"/>
    </source>
</evidence>
<evidence type="ECO:0000313" key="5">
    <source>
        <dbReference type="EMBL" id="MCB5445002.1"/>
    </source>
</evidence>
<dbReference type="RefSeq" id="WP_138342275.1">
    <property type="nucleotide sequence ID" value="NZ_BAABXU010000001.1"/>
</dbReference>
<accession>A0ABS8CU73</accession>
<comment type="caution">
    <text evidence="5">The sequence shown here is derived from an EMBL/GenBank/DDBJ whole genome shotgun (WGS) entry which is preliminary data.</text>
</comment>
<evidence type="ECO:0000313" key="6">
    <source>
        <dbReference type="Proteomes" id="UP001299409"/>
    </source>
</evidence>
<keyword evidence="2" id="KW-0805">Transcription regulation</keyword>
<protein>
    <submittedName>
        <fullName evidence="5">BlaI/MecI/CopY family transcriptional regulator</fullName>
    </submittedName>
</protein>
<reference evidence="5 6" key="1">
    <citation type="submission" date="2021-10" db="EMBL/GenBank/DDBJ databases">
        <title>Collection of gut derived symbiotic bacterial strains cultured from healthy donors.</title>
        <authorList>
            <person name="Lin H."/>
            <person name="Littmann E."/>
            <person name="Claire K."/>
            <person name="Pamer E."/>
        </authorList>
    </citation>
    <scope>NUCLEOTIDE SEQUENCE [LARGE SCALE GENOMIC DNA]</scope>
    <source>
        <strain evidence="5 6">MSK.17.68</strain>
    </source>
</reference>
<dbReference type="Gene3D" id="1.10.10.10">
    <property type="entry name" value="Winged helix-like DNA-binding domain superfamily/Winged helix DNA-binding domain"/>
    <property type="match status" value="1"/>
</dbReference>
<evidence type="ECO:0000256" key="2">
    <source>
        <dbReference type="ARBA" id="ARBA00023015"/>
    </source>
</evidence>
<keyword evidence="4" id="KW-0804">Transcription</keyword>
<dbReference type="InterPro" id="IPR036390">
    <property type="entry name" value="WH_DNA-bd_sf"/>
</dbReference>
<evidence type="ECO:0000256" key="3">
    <source>
        <dbReference type="ARBA" id="ARBA00023125"/>
    </source>
</evidence>
<dbReference type="InterPro" id="IPR036388">
    <property type="entry name" value="WH-like_DNA-bd_sf"/>
</dbReference>
<gene>
    <name evidence="5" type="ORF">LIP50_02160</name>
</gene>
<keyword evidence="3" id="KW-0238">DNA-binding</keyword>
<dbReference type="SUPFAM" id="SSF46785">
    <property type="entry name" value="Winged helix' DNA-binding domain"/>
    <property type="match status" value="1"/>
</dbReference>
<organism evidence="5 6">
    <name type="scientific">Intestinibacter bartlettii</name>
    <dbReference type="NCBI Taxonomy" id="261299"/>
    <lineage>
        <taxon>Bacteria</taxon>
        <taxon>Bacillati</taxon>
        <taxon>Bacillota</taxon>
        <taxon>Clostridia</taxon>
        <taxon>Peptostreptococcales</taxon>
        <taxon>Peptostreptococcaceae</taxon>
        <taxon>Intestinibacter</taxon>
    </lineage>
</organism>
<dbReference type="Gene3D" id="1.10.4040.10">
    <property type="entry name" value="Penicillinase repressor domain"/>
    <property type="match status" value="1"/>
</dbReference>
<dbReference type="EMBL" id="JAJBMB010000001">
    <property type="protein sequence ID" value="MCB5445002.1"/>
    <property type="molecule type" value="Genomic_DNA"/>
</dbReference>
<dbReference type="PIRSF" id="PIRSF019455">
    <property type="entry name" value="CopR_AtkY"/>
    <property type="match status" value="1"/>
</dbReference>
<name>A0ABS8CU73_9FIRM</name>
<comment type="similarity">
    <text evidence="1">Belongs to the BlaI transcriptional regulatory family.</text>
</comment>
<evidence type="ECO:0000256" key="1">
    <source>
        <dbReference type="ARBA" id="ARBA00011046"/>
    </source>
</evidence>